<dbReference type="EMBL" id="JBFXLQ010000059">
    <property type="protein sequence ID" value="KAL2862954.1"/>
    <property type="molecule type" value="Genomic_DNA"/>
</dbReference>
<gene>
    <name evidence="1" type="ORF">BJX67DRAFT_276689</name>
</gene>
<reference evidence="1 2" key="1">
    <citation type="submission" date="2024-07" db="EMBL/GenBank/DDBJ databases">
        <title>Section-level genome sequencing and comparative genomics of Aspergillus sections Usti and Cavernicolus.</title>
        <authorList>
            <consortium name="Lawrence Berkeley National Laboratory"/>
            <person name="Nybo J.L."/>
            <person name="Vesth T.C."/>
            <person name="Theobald S."/>
            <person name="Frisvad J.C."/>
            <person name="Larsen T.O."/>
            <person name="Kjaerboelling I."/>
            <person name="Rothschild-Mancinelli K."/>
            <person name="Lyhne E.K."/>
            <person name="Kogle M.E."/>
            <person name="Barry K."/>
            <person name="Clum A."/>
            <person name="Na H."/>
            <person name="Ledsgaard L."/>
            <person name="Lin J."/>
            <person name="Lipzen A."/>
            <person name="Kuo A."/>
            <person name="Riley R."/>
            <person name="Mondo S."/>
            <person name="Labutti K."/>
            <person name="Haridas S."/>
            <person name="Pangalinan J."/>
            <person name="Salamov A.A."/>
            <person name="Simmons B.A."/>
            <person name="Magnuson J.K."/>
            <person name="Chen J."/>
            <person name="Drula E."/>
            <person name="Henrissat B."/>
            <person name="Wiebenga A."/>
            <person name="Lubbers R.J."/>
            <person name="Gomes A.C."/>
            <person name="Macurrencykelacurrency M.R."/>
            <person name="Stajich J."/>
            <person name="Grigoriev I.V."/>
            <person name="Mortensen U.H."/>
            <person name="De Vries R.P."/>
            <person name="Baker S.E."/>
            <person name="Andersen M.R."/>
        </authorList>
    </citation>
    <scope>NUCLEOTIDE SEQUENCE [LARGE SCALE GENOMIC DNA]</scope>
    <source>
        <strain evidence="1 2">CBS 449.75</strain>
    </source>
</reference>
<evidence type="ECO:0000313" key="2">
    <source>
        <dbReference type="Proteomes" id="UP001610432"/>
    </source>
</evidence>
<proteinExistence type="predicted"/>
<keyword evidence="2" id="KW-1185">Reference proteome</keyword>
<organism evidence="1 2">
    <name type="scientific">Aspergillus lucknowensis</name>
    <dbReference type="NCBI Taxonomy" id="176173"/>
    <lineage>
        <taxon>Eukaryota</taxon>
        <taxon>Fungi</taxon>
        <taxon>Dikarya</taxon>
        <taxon>Ascomycota</taxon>
        <taxon>Pezizomycotina</taxon>
        <taxon>Eurotiomycetes</taxon>
        <taxon>Eurotiomycetidae</taxon>
        <taxon>Eurotiales</taxon>
        <taxon>Aspergillaceae</taxon>
        <taxon>Aspergillus</taxon>
        <taxon>Aspergillus subgen. Nidulantes</taxon>
    </lineage>
</organism>
<evidence type="ECO:0000313" key="1">
    <source>
        <dbReference type="EMBL" id="KAL2862954.1"/>
    </source>
</evidence>
<dbReference type="GeneID" id="98141643"/>
<dbReference type="Proteomes" id="UP001610432">
    <property type="component" value="Unassembled WGS sequence"/>
</dbReference>
<protein>
    <submittedName>
        <fullName evidence="1">Uncharacterized protein</fullName>
    </submittedName>
</protein>
<dbReference type="RefSeq" id="XP_070881933.1">
    <property type="nucleotide sequence ID" value="XM_071026571.1"/>
</dbReference>
<accession>A0ABR4LEJ2</accession>
<name>A0ABR4LEJ2_9EURO</name>
<comment type="caution">
    <text evidence="1">The sequence shown here is derived from an EMBL/GenBank/DDBJ whole genome shotgun (WGS) entry which is preliminary data.</text>
</comment>
<sequence>MLYSVPGLWKVSLTRNSPRVKSIGCWAAKRHPEQKSAPDLFRCLSSSQSFLFLPLLILPGTSPSDLSVLFQSYLTLLSYS</sequence>